<keyword evidence="3" id="KW-0732">Signal</keyword>
<evidence type="ECO:0000256" key="3">
    <source>
        <dbReference type="SAM" id="SignalP"/>
    </source>
</evidence>
<feature type="region of interest" description="Disordered" evidence="1">
    <location>
        <begin position="243"/>
        <end position="265"/>
    </location>
</feature>
<dbReference type="Proteomes" id="UP001611162">
    <property type="component" value="Unassembled WGS sequence"/>
</dbReference>
<organism evidence="4 5">
    <name type="scientific">Streptomyces abikoensis</name>
    <dbReference type="NCBI Taxonomy" id="97398"/>
    <lineage>
        <taxon>Bacteria</taxon>
        <taxon>Bacillati</taxon>
        <taxon>Actinomycetota</taxon>
        <taxon>Actinomycetes</taxon>
        <taxon>Kitasatosporales</taxon>
        <taxon>Streptomycetaceae</taxon>
        <taxon>Streptomyces</taxon>
    </lineage>
</organism>
<sequence length="297" mass="30046">MTDRYTSRNAARVAAAGALTAALLGLAPLAHAAPPPAVPAPPPAAGVAEAHDAAAAPGTLATLSRFFARDGAAPDGAPAKTEKLAKTDARPRIDGATVPVYTLDPEFVAGKEGAPIARLDFLASTAVSADGQKASVWTARTGNTWSVVNIATGDDETRYAAAGARKLSGGTVFREPQINAWYVQRGDRVLPLDEDAVRAVGEQGTTVGAYRDRVRKAYGAKLPGSAYDRKGVAGGYDAKGESASVAAGTDADRSVTAAPEGDGGSSIAAPAATAGGAAALALGLGVVAVRRHRLRRR</sequence>
<keyword evidence="2" id="KW-1133">Transmembrane helix</keyword>
<dbReference type="PROSITE" id="PS51318">
    <property type="entry name" value="TAT"/>
    <property type="match status" value="1"/>
</dbReference>
<dbReference type="EMBL" id="JBIRRB010000003">
    <property type="protein sequence ID" value="MFI0911232.1"/>
    <property type="molecule type" value="Genomic_DNA"/>
</dbReference>
<proteinExistence type="predicted"/>
<protein>
    <recommendedName>
        <fullName evidence="6">Secreted protein</fullName>
    </recommendedName>
</protein>
<evidence type="ECO:0000256" key="1">
    <source>
        <dbReference type="SAM" id="MobiDB-lite"/>
    </source>
</evidence>
<gene>
    <name evidence="4" type="ORF">ACH4TF_12325</name>
</gene>
<keyword evidence="2" id="KW-0812">Transmembrane</keyword>
<keyword evidence="5" id="KW-1185">Reference proteome</keyword>
<evidence type="ECO:0000313" key="5">
    <source>
        <dbReference type="Proteomes" id="UP001611162"/>
    </source>
</evidence>
<name>A0ABW7T4C2_9ACTN</name>
<accession>A0ABW7T4C2</accession>
<dbReference type="InterPro" id="IPR006311">
    <property type="entry name" value="TAT_signal"/>
</dbReference>
<evidence type="ECO:0008006" key="6">
    <source>
        <dbReference type="Google" id="ProtNLM"/>
    </source>
</evidence>
<feature type="signal peptide" evidence="3">
    <location>
        <begin position="1"/>
        <end position="32"/>
    </location>
</feature>
<keyword evidence="2" id="KW-0472">Membrane</keyword>
<reference evidence="4 5" key="1">
    <citation type="submission" date="2024-10" db="EMBL/GenBank/DDBJ databases">
        <title>The Natural Products Discovery Center: Release of the First 8490 Sequenced Strains for Exploring Actinobacteria Biosynthetic Diversity.</title>
        <authorList>
            <person name="Kalkreuter E."/>
            <person name="Kautsar S.A."/>
            <person name="Yang D."/>
            <person name="Bader C.D."/>
            <person name="Teijaro C.N."/>
            <person name="Fluegel L."/>
            <person name="Davis C.M."/>
            <person name="Simpson J.R."/>
            <person name="Lauterbach L."/>
            <person name="Steele A.D."/>
            <person name="Gui C."/>
            <person name="Meng S."/>
            <person name="Li G."/>
            <person name="Viehrig K."/>
            <person name="Ye F."/>
            <person name="Su P."/>
            <person name="Kiefer A.F."/>
            <person name="Nichols A."/>
            <person name="Cepeda A.J."/>
            <person name="Yan W."/>
            <person name="Fan B."/>
            <person name="Jiang Y."/>
            <person name="Adhikari A."/>
            <person name="Zheng C.-J."/>
            <person name="Schuster L."/>
            <person name="Cowan T.M."/>
            <person name="Smanski M.J."/>
            <person name="Chevrette M.G."/>
            <person name="De Carvalho L.P.S."/>
            <person name="Shen B."/>
        </authorList>
    </citation>
    <scope>NUCLEOTIDE SEQUENCE [LARGE SCALE GENOMIC DNA]</scope>
    <source>
        <strain evidence="4 5">NPDC020979</strain>
    </source>
</reference>
<evidence type="ECO:0000256" key="2">
    <source>
        <dbReference type="SAM" id="Phobius"/>
    </source>
</evidence>
<feature type="chain" id="PRO_5045695309" description="Secreted protein" evidence="3">
    <location>
        <begin position="33"/>
        <end position="297"/>
    </location>
</feature>
<feature type="transmembrane region" description="Helical" evidence="2">
    <location>
        <begin position="267"/>
        <end position="289"/>
    </location>
</feature>
<comment type="caution">
    <text evidence="4">The sequence shown here is derived from an EMBL/GenBank/DDBJ whole genome shotgun (WGS) entry which is preliminary data.</text>
</comment>
<dbReference type="RefSeq" id="WP_397612794.1">
    <property type="nucleotide sequence ID" value="NZ_JBIRRB010000003.1"/>
</dbReference>
<evidence type="ECO:0000313" key="4">
    <source>
        <dbReference type="EMBL" id="MFI0911232.1"/>
    </source>
</evidence>